<evidence type="ECO:0000313" key="12">
    <source>
        <dbReference type="Proteomes" id="UP000183649"/>
    </source>
</evidence>
<dbReference type="InterPro" id="IPR055173">
    <property type="entry name" value="NrdR-like_N"/>
</dbReference>
<reference evidence="12" key="1">
    <citation type="submission" date="2015-08" db="EMBL/GenBank/DDBJ databases">
        <authorList>
            <person name="Varghese N."/>
        </authorList>
    </citation>
    <scope>NUCLEOTIDE SEQUENCE [LARGE SCALE GENOMIC DNA]</scope>
    <source>
        <strain evidence="12">DSM 18181</strain>
    </source>
</reference>
<gene>
    <name evidence="9" type="primary">nrdR</name>
    <name evidence="11" type="ORF">Ga0061069_10619</name>
</gene>
<dbReference type="GO" id="GO:0008270">
    <property type="term" value="F:zinc ion binding"/>
    <property type="evidence" value="ECO:0007669"/>
    <property type="project" value="UniProtKB-UniRule"/>
</dbReference>
<dbReference type="GO" id="GO:0045892">
    <property type="term" value="P:negative regulation of DNA-templated transcription"/>
    <property type="evidence" value="ECO:0007669"/>
    <property type="project" value="UniProtKB-UniRule"/>
</dbReference>
<evidence type="ECO:0000256" key="6">
    <source>
        <dbReference type="ARBA" id="ARBA00023015"/>
    </source>
</evidence>
<dbReference type="HAMAP" id="MF_00440">
    <property type="entry name" value="NrdR"/>
    <property type="match status" value="1"/>
</dbReference>
<dbReference type="Pfam" id="PF22811">
    <property type="entry name" value="Zn_ribbon_NrdR"/>
    <property type="match status" value="1"/>
</dbReference>
<evidence type="ECO:0000256" key="7">
    <source>
        <dbReference type="ARBA" id="ARBA00023125"/>
    </source>
</evidence>
<evidence type="ECO:0000259" key="10">
    <source>
        <dbReference type="PROSITE" id="PS51161"/>
    </source>
</evidence>
<dbReference type="EMBL" id="CYHF01000006">
    <property type="protein sequence ID" value="CUA97604.1"/>
    <property type="molecule type" value="Genomic_DNA"/>
</dbReference>
<keyword evidence="8 9" id="KW-0804">Transcription</keyword>
<dbReference type="Pfam" id="PF03477">
    <property type="entry name" value="ATP-cone"/>
    <property type="match status" value="1"/>
</dbReference>
<dbReference type="PANTHER" id="PTHR30455">
    <property type="entry name" value="TRANSCRIPTIONAL REPRESSOR NRDR"/>
    <property type="match status" value="1"/>
</dbReference>
<dbReference type="Proteomes" id="UP000183649">
    <property type="component" value="Unassembled WGS sequence"/>
</dbReference>
<evidence type="ECO:0000256" key="1">
    <source>
        <dbReference type="ARBA" id="ARBA00022491"/>
    </source>
</evidence>
<sequence>MRCPFCQSDDTQVIETREVEDGTALRRRRRCGHCDKRFTTYERAEVSFPVVVKKDGRRTDYDRDKLRASFLLALRKRPVSADAVDTAIGHVEQQLLQSGARELPAAQIGNWVMEELRALDSIAYVRFASVYHSFKDLGQFLDVLQEVQPASPAAKPRRGKPSA</sequence>
<organism evidence="11 12">
    <name type="scientific">Thiomonas bhubaneswarensis</name>
    <dbReference type="NCBI Taxonomy" id="339866"/>
    <lineage>
        <taxon>Bacteria</taxon>
        <taxon>Pseudomonadati</taxon>
        <taxon>Pseudomonadota</taxon>
        <taxon>Betaproteobacteria</taxon>
        <taxon>Burkholderiales</taxon>
        <taxon>Thiomonas</taxon>
    </lineage>
</organism>
<dbReference type="PROSITE" id="PS51161">
    <property type="entry name" value="ATP_CONE"/>
    <property type="match status" value="1"/>
</dbReference>
<comment type="similarity">
    <text evidence="9">Belongs to the NrdR family.</text>
</comment>
<keyword evidence="3 9" id="KW-0547">Nucleotide-binding</keyword>
<evidence type="ECO:0000256" key="3">
    <source>
        <dbReference type="ARBA" id="ARBA00022741"/>
    </source>
</evidence>
<keyword evidence="5 9" id="KW-0067">ATP-binding</keyword>
<feature type="domain" description="ATP-cone" evidence="10">
    <location>
        <begin position="49"/>
        <end position="139"/>
    </location>
</feature>
<dbReference type="NCBIfam" id="TIGR00244">
    <property type="entry name" value="transcriptional regulator NrdR"/>
    <property type="match status" value="1"/>
</dbReference>
<dbReference type="RefSeq" id="WP_055450702.1">
    <property type="nucleotide sequence ID" value="NZ_CYHF01000006.1"/>
</dbReference>
<dbReference type="AlphaFoldDB" id="A0A0K6I395"/>
<evidence type="ECO:0000256" key="8">
    <source>
        <dbReference type="ARBA" id="ARBA00023163"/>
    </source>
</evidence>
<keyword evidence="1 9" id="KW-0678">Repressor</keyword>
<evidence type="ECO:0000256" key="9">
    <source>
        <dbReference type="HAMAP-Rule" id="MF_00440"/>
    </source>
</evidence>
<accession>A0A0K6I395</accession>
<keyword evidence="12" id="KW-1185">Reference proteome</keyword>
<dbReference type="STRING" id="339866.GCA_001418255_01812"/>
<keyword evidence="6 9" id="KW-0805">Transcription regulation</keyword>
<feature type="zinc finger region" evidence="9">
    <location>
        <begin position="3"/>
        <end position="34"/>
    </location>
</feature>
<dbReference type="PANTHER" id="PTHR30455:SF2">
    <property type="entry name" value="TRANSCRIPTIONAL REPRESSOR NRDR"/>
    <property type="match status" value="1"/>
</dbReference>
<dbReference type="GO" id="GO:0005524">
    <property type="term" value="F:ATP binding"/>
    <property type="evidence" value="ECO:0007669"/>
    <property type="project" value="UniProtKB-UniRule"/>
</dbReference>
<evidence type="ECO:0000313" key="11">
    <source>
        <dbReference type="EMBL" id="CUA97604.1"/>
    </source>
</evidence>
<dbReference type="OrthoDB" id="9807461at2"/>
<dbReference type="InterPro" id="IPR003796">
    <property type="entry name" value="RNR_NrdR-like"/>
</dbReference>
<keyword evidence="4 9" id="KW-0863">Zinc-finger</keyword>
<comment type="function">
    <text evidence="9">Negatively regulates transcription of bacterial ribonucleotide reductase nrd genes and operons by binding to NrdR-boxes.</text>
</comment>
<proteinExistence type="inferred from homology"/>
<comment type="cofactor">
    <cofactor evidence="9">
        <name>Zn(2+)</name>
        <dbReference type="ChEBI" id="CHEBI:29105"/>
    </cofactor>
    <text evidence="9">Binds 1 zinc ion.</text>
</comment>
<evidence type="ECO:0000256" key="5">
    <source>
        <dbReference type="ARBA" id="ARBA00022840"/>
    </source>
</evidence>
<keyword evidence="2 9" id="KW-0479">Metal-binding</keyword>
<protein>
    <recommendedName>
        <fullName evidence="9">Transcriptional repressor NrdR</fullName>
    </recommendedName>
</protein>
<dbReference type="InterPro" id="IPR005144">
    <property type="entry name" value="ATP-cone_dom"/>
</dbReference>
<evidence type="ECO:0000256" key="4">
    <source>
        <dbReference type="ARBA" id="ARBA00022771"/>
    </source>
</evidence>
<keyword evidence="9" id="KW-0862">Zinc</keyword>
<keyword evidence="7 9" id="KW-0238">DNA-binding</keyword>
<evidence type="ECO:0000256" key="2">
    <source>
        <dbReference type="ARBA" id="ARBA00022723"/>
    </source>
</evidence>
<dbReference type="GO" id="GO:0003677">
    <property type="term" value="F:DNA binding"/>
    <property type="evidence" value="ECO:0007669"/>
    <property type="project" value="UniProtKB-KW"/>
</dbReference>
<name>A0A0K6I395_9BURK</name>